<dbReference type="KEGG" id="mpro:BJP34_07115"/>
<evidence type="ECO:0000256" key="1">
    <source>
        <dbReference type="SAM" id="MobiDB-lite"/>
    </source>
</evidence>
<sequence length="133" mass="14725">MALSDAKGLQAELDYFIEKMYSASEQDVQNLINFVNNELPRRFATAESVPTFKETTSTDFSPISISSSPTPKSSLTSAQISTTKGKGLEPYWNELCSEISSRLLLPVETDLFDLGLNSLSTWLEVTVRVVQPL</sequence>
<organism evidence="2 3">
    <name type="scientific">Moorena producens PAL-8-15-08-1</name>
    <dbReference type="NCBI Taxonomy" id="1458985"/>
    <lineage>
        <taxon>Bacteria</taxon>
        <taxon>Bacillati</taxon>
        <taxon>Cyanobacteriota</taxon>
        <taxon>Cyanophyceae</taxon>
        <taxon>Coleofasciculales</taxon>
        <taxon>Coleofasciculaceae</taxon>
        <taxon>Moorena</taxon>
    </lineage>
</organism>
<feature type="region of interest" description="Disordered" evidence="1">
    <location>
        <begin position="55"/>
        <end position="79"/>
    </location>
</feature>
<gene>
    <name evidence="2" type="ORF">BJP34_07115</name>
</gene>
<dbReference type="STRING" id="1458985.BJP34_07115"/>
<proteinExistence type="predicted"/>
<accession>A0A1D8TNM9</accession>
<feature type="compositionally biased region" description="Low complexity" evidence="1">
    <location>
        <begin position="55"/>
        <end position="77"/>
    </location>
</feature>
<reference evidence="3" key="1">
    <citation type="submission" date="2016-10" db="EMBL/GenBank/DDBJ databases">
        <title>Comparative genomics uncovers the prolific and rare metabolic potential of the cyanobacterial genus Moorea.</title>
        <authorList>
            <person name="Leao T."/>
            <person name="Castelao G."/>
            <person name="Korobeynikov A."/>
            <person name="Monroe E.A."/>
            <person name="Podell S."/>
            <person name="Glukhov E."/>
            <person name="Allen E."/>
            <person name="Gerwick W.H."/>
            <person name="Gerwick L."/>
        </authorList>
    </citation>
    <scope>NUCLEOTIDE SEQUENCE [LARGE SCALE GENOMIC DNA]</scope>
    <source>
        <strain evidence="3">PAL-8-15-08-1</strain>
    </source>
</reference>
<dbReference type="AlphaFoldDB" id="A0A1D8TNM9"/>
<protein>
    <submittedName>
        <fullName evidence="2">Uncharacterized protein</fullName>
    </submittedName>
</protein>
<dbReference type="Proteomes" id="UP000177870">
    <property type="component" value="Chromosome"/>
</dbReference>
<evidence type="ECO:0000313" key="2">
    <source>
        <dbReference type="EMBL" id="AOW99257.1"/>
    </source>
</evidence>
<dbReference type="EMBL" id="CP017599">
    <property type="protein sequence ID" value="AOW99257.1"/>
    <property type="molecule type" value="Genomic_DNA"/>
</dbReference>
<name>A0A1D8TNM9_9CYAN</name>
<evidence type="ECO:0000313" key="3">
    <source>
        <dbReference type="Proteomes" id="UP000177870"/>
    </source>
</evidence>